<dbReference type="SUPFAM" id="SSF53850">
    <property type="entry name" value="Periplasmic binding protein-like II"/>
    <property type="match status" value="1"/>
</dbReference>
<keyword evidence="2" id="KW-0805">Transcription regulation</keyword>
<evidence type="ECO:0000256" key="1">
    <source>
        <dbReference type="ARBA" id="ARBA00009437"/>
    </source>
</evidence>
<evidence type="ECO:0000256" key="2">
    <source>
        <dbReference type="ARBA" id="ARBA00023015"/>
    </source>
</evidence>
<dbReference type="PANTHER" id="PTHR30126">
    <property type="entry name" value="HTH-TYPE TRANSCRIPTIONAL REGULATOR"/>
    <property type="match status" value="1"/>
</dbReference>
<evidence type="ECO:0000256" key="4">
    <source>
        <dbReference type="ARBA" id="ARBA00023163"/>
    </source>
</evidence>
<dbReference type="EMBL" id="CP031023">
    <property type="protein sequence ID" value="AZA15998.1"/>
    <property type="molecule type" value="Genomic_DNA"/>
</dbReference>
<sequence>MRIEHLEIFVNAAQTQSFTKTAQNMNMSQPAVSLAISSIEKQLGYQLFSRSRRKMLLTPAGRSLYNSIKSELNDYRTAVSKAKRIAMSEGQITLKVGLIGILAEQLMLPGLIRQFRRSRDTVNIEFFVESSPVLFEKLASHELDLVLSTPEAMPRFPDFTAYTIGKLKWCTLVPNDHPLAEKDLLSEKDLDGKDLVFLDLSCSSPLITLMQDRIEKNCKQSRIFFANNVVAQTMMVYTQQGLAIQPYTGPLDDDNCEVNGLKRVPLDVKVSSDLTLFTCKDVLNEHVLDLMNWLKAQKLG</sequence>
<dbReference type="Pfam" id="PF03466">
    <property type="entry name" value="LysR_substrate"/>
    <property type="match status" value="1"/>
</dbReference>
<keyword evidence="3" id="KW-0238">DNA-binding</keyword>
<proteinExistence type="inferred from homology"/>
<dbReference type="PRINTS" id="PR00039">
    <property type="entry name" value="HTHLYSR"/>
</dbReference>
<dbReference type="OrthoDB" id="9803735at2"/>
<dbReference type="SUPFAM" id="SSF46785">
    <property type="entry name" value="Winged helix' DNA-binding domain"/>
    <property type="match status" value="1"/>
</dbReference>
<dbReference type="InterPro" id="IPR005119">
    <property type="entry name" value="LysR_subst-bd"/>
</dbReference>
<accession>A0A061CC90</accession>
<dbReference type="Gene3D" id="1.10.10.10">
    <property type="entry name" value="Winged helix-like DNA-binding domain superfamily/Winged helix DNA-binding domain"/>
    <property type="match status" value="1"/>
</dbReference>
<feature type="domain" description="HTH lysR-type" evidence="5">
    <location>
        <begin position="1"/>
        <end position="58"/>
    </location>
</feature>
<dbReference type="Gene3D" id="3.40.190.10">
    <property type="entry name" value="Periplasmic binding protein-like II"/>
    <property type="match status" value="2"/>
</dbReference>
<comment type="similarity">
    <text evidence="1">Belongs to the LysR transcriptional regulatory family.</text>
</comment>
<dbReference type="InterPro" id="IPR036390">
    <property type="entry name" value="WH_DNA-bd_sf"/>
</dbReference>
<evidence type="ECO:0000313" key="7">
    <source>
        <dbReference type="EMBL" id="MCD5562975.1"/>
    </source>
</evidence>
<dbReference type="PROSITE" id="PS50931">
    <property type="entry name" value="HTH_LYSR"/>
    <property type="match status" value="1"/>
</dbReference>
<reference evidence="7 8" key="2">
    <citation type="submission" date="2021-12" db="EMBL/GenBank/DDBJ databases">
        <title>Antimicrobial susceptibility of Lactobacillus delbrueckii subsp. lactis obtained from milk products and other habitats.</title>
        <authorList>
            <person name="Shani N."/>
        </authorList>
    </citation>
    <scope>NUCLEOTIDE SEQUENCE [LARGE SCALE GENOMIC DNA]</scope>
    <source>
        <strain evidence="7 8">FAM 21755</strain>
    </source>
</reference>
<evidence type="ECO:0000256" key="3">
    <source>
        <dbReference type="ARBA" id="ARBA00023125"/>
    </source>
</evidence>
<evidence type="ECO:0000313" key="8">
    <source>
        <dbReference type="Proteomes" id="UP001200334"/>
    </source>
</evidence>
<protein>
    <submittedName>
        <fullName evidence="6">LysR family transcriptional regulator</fullName>
    </submittedName>
</protein>
<dbReference type="InterPro" id="IPR036388">
    <property type="entry name" value="WH-like_DNA-bd_sf"/>
</dbReference>
<organism evidence="6">
    <name type="scientific">Lactobacillus delbrueckii subsp. lactis</name>
    <dbReference type="NCBI Taxonomy" id="29397"/>
    <lineage>
        <taxon>Bacteria</taxon>
        <taxon>Bacillati</taxon>
        <taxon>Bacillota</taxon>
        <taxon>Bacilli</taxon>
        <taxon>Lactobacillales</taxon>
        <taxon>Lactobacillaceae</taxon>
        <taxon>Lactobacillus</taxon>
    </lineage>
</organism>
<dbReference type="InterPro" id="IPR000847">
    <property type="entry name" value="LysR_HTH_N"/>
</dbReference>
<dbReference type="GO" id="GO:0003700">
    <property type="term" value="F:DNA-binding transcription factor activity"/>
    <property type="evidence" value="ECO:0007669"/>
    <property type="project" value="InterPro"/>
</dbReference>
<evidence type="ECO:0000313" key="6">
    <source>
        <dbReference type="EMBL" id="AZA15998.1"/>
    </source>
</evidence>
<dbReference type="GO" id="GO:0000976">
    <property type="term" value="F:transcription cis-regulatory region binding"/>
    <property type="evidence" value="ECO:0007669"/>
    <property type="project" value="TreeGrafter"/>
</dbReference>
<dbReference type="AlphaFoldDB" id="A0A061CC90"/>
<dbReference type="Proteomes" id="UP001200334">
    <property type="component" value="Unassembled WGS sequence"/>
</dbReference>
<name>A0A061CC90_LACDL</name>
<keyword evidence="4" id="KW-0804">Transcription</keyword>
<dbReference type="RefSeq" id="WP_003615372.1">
    <property type="nucleotide sequence ID" value="NZ_BJLO01000069.1"/>
</dbReference>
<reference evidence="6" key="1">
    <citation type="submission" date="2018-07" db="EMBL/GenBank/DDBJ databases">
        <authorList>
            <person name="Somerville V."/>
        </authorList>
    </citation>
    <scope>NUCLEOTIDE SEQUENCE</scope>
    <source>
        <strain evidence="6">NWC_2_2</strain>
    </source>
</reference>
<dbReference type="FunFam" id="1.10.10.10:FF:000001">
    <property type="entry name" value="LysR family transcriptional regulator"/>
    <property type="match status" value="1"/>
</dbReference>
<dbReference type="Pfam" id="PF00126">
    <property type="entry name" value="HTH_1"/>
    <property type="match status" value="1"/>
</dbReference>
<dbReference type="EMBL" id="JAJNUY010000005">
    <property type="protein sequence ID" value="MCD5562975.1"/>
    <property type="molecule type" value="Genomic_DNA"/>
</dbReference>
<gene>
    <name evidence="6" type="ORF">DQL93_05145</name>
    <name evidence="7" type="ORF">LOB85_02175</name>
</gene>
<evidence type="ECO:0000259" key="5">
    <source>
        <dbReference type="PROSITE" id="PS50931"/>
    </source>
</evidence>
<dbReference type="PANTHER" id="PTHR30126:SF40">
    <property type="entry name" value="HTH-TYPE TRANSCRIPTIONAL REGULATOR GLTR"/>
    <property type="match status" value="1"/>
</dbReference>